<accession>J3LSZ6</accession>
<dbReference type="HOGENOM" id="CLU_001724_0_2_1"/>
<comment type="similarity">
    <text evidence="1">Belongs to the UDP-glycosyltransferase family.</text>
</comment>
<dbReference type="Gramene" id="OB03G41720.1">
    <property type="protein sequence ID" value="OB03G41720.1"/>
    <property type="gene ID" value="OB03G41720"/>
</dbReference>
<keyword evidence="4" id="KW-1185">Reference proteome</keyword>
<evidence type="ECO:0000313" key="4">
    <source>
        <dbReference type="Proteomes" id="UP000006038"/>
    </source>
</evidence>
<dbReference type="AlphaFoldDB" id="J3LSZ6"/>
<dbReference type="OMA" id="KVHEMIQ"/>
<dbReference type="GO" id="GO:0080044">
    <property type="term" value="F:quercetin 7-O-glucosyltransferase activity"/>
    <property type="evidence" value="ECO:0007669"/>
    <property type="project" value="TreeGrafter"/>
</dbReference>
<evidence type="ECO:0000256" key="2">
    <source>
        <dbReference type="ARBA" id="ARBA00022679"/>
    </source>
</evidence>
<dbReference type="FunFam" id="3.40.50.2000:FF:000061">
    <property type="entry name" value="UDP-glycosyltransferase 83A1"/>
    <property type="match status" value="1"/>
</dbReference>
<proteinExistence type="inferred from homology"/>
<sequence>MAAAAQPHVMVLPFPAQGHVIPLMELSHRLVEQGFMIDFVNTEFNHNRVLKALAEKGTIPGGIRLLSVPDGLGPADDHTDIGKLVQVLPSAMLSLLEKMIISKKIKWVIVDVSMSWALELATTVGVRIALFSTYSAAVFALRMNLPKLIEDGILDETGNVKRHEMVQLMPPIDAAEIPWVSLGSTQERRRFNIQNVFRTNQLMALAEVIVCNTFREIESEALAPLSNALPVGPLVAPASGQTGHFLAEDLTCLTWLNTQAPGSVIYVAFGSSTIFDVAQFHELANGLALSGQPFLWVVRPNFTNGIQEDWFNEYKDYVGGKGLVVSWAPQQRVLSHPSIACFMSHCGWNSTMEGVLHGVPFLCWPYFSDQFCNQSYICNVWEIGIKLDRDIKGIVTQEEIKNKVAQLLGDEGIKERAATLKATAHASIQEGGSSHQNFLKLANFLREQ</sequence>
<dbReference type="Gene3D" id="3.40.50.2000">
    <property type="entry name" value="Glycogen Phosphorylase B"/>
    <property type="match status" value="2"/>
</dbReference>
<evidence type="ECO:0000313" key="3">
    <source>
        <dbReference type="EnsemblPlants" id="OB03G41720.1"/>
    </source>
</evidence>
<reference evidence="3" key="1">
    <citation type="journal article" date="2013" name="Nat. Commun.">
        <title>Whole-genome sequencing of Oryza brachyantha reveals mechanisms underlying Oryza genome evolution.</title>
        <authorList>
            <person name="Chen J."/>
            <person name="Huang Q."/>
            <person name="Gao D."/>
            <person name="Wang J."/>
            <person name="Lang Y."/>
            <person name="Liu T."/>
            <person name="Li B."/>
            <person name="Bai Z."/>
            <person name="Luis Goicoechea J."/>
            <person name="Liang C."/>
            <person name="Chen C."/>
            <person name="Zhang W."/>
            <person name="Sun S."/>
            <person name="Liao Y."/>
            <person name="Zhang X."/>
            <person name="Yang L."/>
            <person name="Song C."/>
            <person name="Wang M."/>
            <person name="Shi J."/>
            <person name="Liu G."/>
            <person name="Liu J."/>
            <person name="Zhou H."/>
            <person name="Zhou W."/>
            <person name="Yu Q."/>
            <person name="An N."/>
            <person name="Chen Y."/>
            <person name="Cai Q."/>
            <person name="Wang B."/>
            <person name="Liu B."/>
            <person name="Min J."/>
            <person name="Huang Y."/>
            <person name="Wu H."/>
            <person name="Li Z."/>
            <person name="Zhang Y."/>
            <person name="Yin Y."/>
            <person name="Song W."/>
            <person name="Jiang J."/>
            <person name="Jackson S.A."/>
            <person name="Wing R.A."/>
            <person name="Wang J."/>
            <person name="Chen M."/>
        </authorList>
    </citation>
    <scope>NUCLEOTIDE SEQUENCE [LARGE SCALE GENOMIC DNA]</scope>
    <source>
        <strain evidence="3">cv. IRGC 101232</strain>
    </source>
</reference>
<name>J3LSZ6_ORYBR</name>
<reference evidence="3" key="2">
    <citation type="submission" date="2013-04" db="UniProtKB">
        <authorList>
            <consortium name="EnsemblPlants"/>
        </authorList>
    </citation>
    <scope>IDENTIFICATION</scope>
</reference>
<evidence type="ECO:0008006" key="5">
    <source>
        <dbReference type="Google" id="ProtNLM"/>
    </source>
</evidence>
<dbReference type="FunFam" id="3.40.50.2000:FF:000108">
    <property type="entry name" value="UDP-glycosyltransferase 83A1"/>
    <property type="match status" value="1"/>
</dbReference>
<evidence type="ECO:0000256" key="1">
    <source>
        <dbReference type="ARBA" id="ARBA00009995"/>
    </source>
</evidence>
<dbReference type="PANTHER" id="PTHR11926">
    <property type="entry name" value="GLUCOSYL/GLUCURONOSYL TRANSFERASES"/>
    <property type="match status" value="1"/>
</dbReference>
<dbReference type="Proteomes" id="UP000006038">
    <property type="component" value="Chromosome 3"/>
</dbReference>
<dbReference type="EnsemblPlants" id="OB03G41720.1">
    <property type="protein sequence ID" value="OB03G41720.1"/>
    <property type="gene ID" value="OB03G41720"/>
</dbReference>
<organism evidence="3">
    <name type="scientific">Oryza brachyantha</name>
    <name type="common">malo sina</name>
    <dbReference type="NCBI Taxonomy" id="4533"/>
    <lineage>
        <taxon>Eukaryota</taxon>
        <taxon>Viridiplantae</taxon>
        <taxon>Streptophyta</taxon>
        <taxon>Embryophyta</taxon>
        <taxon>Tracheophyta</taxon>
        <taxon>Spermatophyta</taxon>
        <taxon>Magnoliopsida</taxon>
        <taxon>Liliopsida</taxon>
        <taxon>Poales</taxon>
        <taxon>Poaceae</taxon>
        <taxon>BOP clade</taxon>
        <taxon>Oryzoideae</taxon>
        <taxon>Oryzeae</taxon>
        <taxon>Oryzinae</taxon>
        <taxon>Oryza</taxon>
    </lineage>
</organism>
<dbReference type="Pfam" id="PF00201">
    <property type="entry name" value="UDPGT"/>
    <property type="match status" value="1"/>
</dbReference>
<dbReference type="eggNOG" id="KOG1192">
    <property type="taxonomic scope" value="Eukaryota"/>
</dbReference>
<dbReference type="SUPFAM" id="SSF53756">
    <property type="entry name" value="UDP-Glycosyltransferase/glycogen phosphorylase"/>
    <property type="match status" value="1"/>
</dbReference>
<dbReference type="InterPro" id="IPR002213">
    <property type="entry name" value="UDP_glucos_trans"/>
</dbReference>
<dbReference type="CDD" id="cd03784">
    <property type="entry name" value="GT1_Gtf-like"/>
    <property type="match status" value="1"/>
</dbReference>
<dbReference type="GO" id="GO:0080043">
    <property type="term" value="F:quercetin 3-O-glucosyltransferase activity"/>
    <property type="evidence" value="ECO:0007669"/>
    <property type="project" value="TreeGrafter"/>
</dbReference>
<dbReference type="PANTHER" id="PTHR11926:SF1511">
    <property type="entry name" value="GLYCOSYLTRANSFERASE"/>
    <property type="match status" value="1"/>
</dbReference>
<keyword evidence="2" id="KW-0808">Transferase</keyword>
<protein>
    <recommendedName>
        <fullName evidence="5">Glycosyltransferase</fullName>
    </recommendedName>
</protein>